<dbReference type="AlphaFoldDB" id="A0A1H9Z0I6"/>
<protein>
    <recommendedName>
        <fullName evidence="1">IraD/Gp25-like domain-containing protein</fullName>
    </recommendedName>
</protein>
<gene>
    <name evidence="2" type="ORF">SAMN04488546_0363</name>
</gene>
<evidence type="ECO:0000313" key="3">
    <source>
        <dbReference type="Proteomes" id="UP000198507"/>
    </source>
</evidence>
<dbReference type="Proteomes" id="UP000198507">
    <property type="component" value="Unassembled WGS sequence"/>
</dbReference>
<accession>A0A1H9Z0I6</accession>
<dbReference type="EMBL" id="FOIE01000001">
    <property type="protein sequence ID" value="SES74866.1"/>
    <property type="molecule type" value="Genomic_DNA"/>
</dbReference>
<sequence>MYVDFPWSYDGRGRTAETTRADHVRDLLVLTALTEAGERVNRPGFGCGLRQLVFAPNSAELAAALQFTMQGAIERELGDVLTLRAMQVTSEDAILDVSVTYVLRETGAEETVTVRREAGP</sequence>
<dbReference type="OrthoDB" id="9802846at2"/>
<name>A0A1H9Z0I6_9ACTN</name>
<reference evidence="3" key="1">
    <citation type="submission" date="2016-10" db="EMBL/GenBank/DDBJ databases">
        <authorList>
            <person name="Varghese N."/>
            <person name="Submissions S."/>
        </authorList>
    </citation>
    <scope>NUCLEOTIDE SEQUENCE [LARGE SCALE GENOMIC DNA]</scope>
    <source>
        <strain evidence="3">DSM 44209</strain>
    </source>
</reference>
<dbReference type="RefSeq" id="WP_091438185.1">
    <property type="nucleotide sequence ID" value="NZ_FOIE01000001.1"/>
</dbReference>
<dbReference type="InterPro" id="IPR007048">
    <property type="entry name" value="IraD/Gp25-like"/>
</dbReference>
<organism evidence="2 3">
    <name type="scientific">Geodermatophilus poikilotrophus</name>
    <dbReference type="NCBI Taxonomy" id="1333667"/>
    <lineage>
        <taxon>Bacteria</taxon>
        <taxon>Bacillati</taxon>
        <taxon>Actinomycetota</taxon>
        <taxon>Actinomycetes</taxon>
        <taxon>Geodermatophilales</taxon>
        <taxon>Geodermatophilaceae</taxon>
        <taxon>Geodermatophilus</taxon>
    </lineage>
</organism>
<keyword evidence="3" id="KW-1185">Reference proteome</keyword>
<evidence type="ECO:0000313" key="2">
    <source>
        <dbReference type="EMBL" id="SES74866.1"/>
    </source>
</evidence>
<feature type="domain" description="IraD/Gp25-like" evidence="1">
    <location>
        <begin position="21"/>
        <end position="106"/>
    </location>
</feature>
<dbReference type="SUPFAM" id="SSF160719">
    <property type="entry name" value="gpW/gp25-like"/>
    <property type="match status" value="1"/>
</dbReference>
<dbReference type="Gene3D" id="3.10.450.40">
    <property type="match status" value="1"/>
</dbReference>
<proteinExistence type="predicted"/>
<dbReference type="Pfam" id="PF04965">
    <property type="entry name" value="GPW_gp25"/>
    <property type="match status" value="1"/>
</dbReference>
<evidence type="ECO:0000259" key="1">
    <source>
        <dbReference type="Pfam" id="PF04965"/>
    </source>
</evidence>